<dbReference type="InterPro" id="IPR012162">
    <property type="entry name" value="PNPase"/>
</dbReference>
<dbReference type="eggNOG" id="COG1185">
    <property type="taxonomic scope" value="Bacteria"/>
</dbReference>
<evidence type="ECO:0000256" key="1">
    <source>
        <dbReference type="ARBA" id="ARBA00007404"/>
    </source>
</evidence>
<dbReference type="InterPro" id="IPR015848">
    <property type="entry name" value="PNPase_PH_RNA-bd_bac/org-type"/>
</dbReference>
<dbReference type="Pfam" id="PF01138">
    <property type="entry name" value="RNase_PH"/>
    <property type="match status" value="2"/>
</dbReference>
<keyword evidence="11" id="KW-1185">Reference proteome</keyword>
<dbReference type="PROSITE" id="PS50084">
    <property type="entry name" value="KH_TYPE_1"/>
    <property type="match status" value="1"/>
</dbReference>
<dbReference type="InterPro" id="IPR004088">
    <property type="entry name" value="KH_dom_type_1"/>
</dbReference>
<evidence type="ECO:0000256" key="3">
    <source>
        <dbReference type="ARBA" id="ARBA00022679"/>
    </source>
</evidence>
<dbReference type="Pfam" id="PF03726">
    <property type="entry name" value="PNPase"/>
    <property type="match status" value="1"/>
</dbReference>
<dbReference type="GO" id="GO:0006396">
    <property type="term" value="P:RNA processing"/>
    <property type="evidence" value="ECO:0007669"/>
    <property type="project" value="InterPro"/>
</dbReference>
<evidence type="ECO:0000256" key="5">
    <source>
        <dbReference type="ARBA" id="ARBA00022723"/>
    </source>
</evidence>
<dbReference type="HAMAP" id="MF_01595">
    <property type="entry name" value="PNPase"/>
    <property type="match status" value="1"/>
</dbReference>
<dbReference type="EMBL" id="JNUP01000001">
    <property type="protein sequence ID" value="KGE73971.1"/>
    <property type="molecule type" value="Genomic_DNA"/>
</dbReference>
<sequence length="700" mass="76647">MQTITLAIGEETLTLETGRMAKQANGAVFATYGGSAVLATACCGSRPVDDLDYVPLTVEYNEKYYAAGKIPGGFLKREARPKDKEILVSRLIDRPMRPLFDKAFKREIQVVPTVVSTDQINPPDVIAIVAASAAVHISDIPFDGPIGAVRVCYVDGHHVVNPTFDQITRSELDITIAGSAEGVTMVEGGAHQVSEALMLEAIEVGHAAIVTICEAQEELRRLIGKEKLPLAEQKAEIEFKAEVYDKYYAAIEEACFVKGKFERYAAINAVVTQATEEFADRITEENAKQFKAIFGDMEYEILRKSIINEKKRVDGRSPEDIRPITCEIDVLPRVHGSALFTRGETQALAVTTLGTVYDEQIMDDIDGDRRENFMLHYNFPPYSVGETGRLGTGRREIGHGHLAHRALHGVLPEKGSFPYTIRIVSEVLESNGSSSMATVCGGSLALLNSGVPIKKPVAGIAMGLISEGDSAVVLSDILGEEDHLGDMDFKVAGTEDGITAFQMDIKIKNVSPEIMKAALEQARKGRMHILGIMNQVIAKPMAELSQYAPRIITFKVDPEKIGILIGPSGKTIKSINEKYGVETNIDNDGSVTIYCKNAQKAEQAKDSFLALLQEPEIGKVYDGVVRRIVDFGAFIEFLPGKEGLCHISKMAKRRINSVNDVLELNQQVPVRLIEIDKMGRVNLALVLDDEDGGAMDRPRR</sequence>
<dbReference type="PANTHER" id="PTHR11252">
    <property type="entry name" value="POLYRIBONUCLEOTIDE NUCLEOTIDYLTRANSFERASE"/>
    <property type="match status" value="1"/>
</dbReference>
<evidence type="ECO:0000256" key="8">
    <source>
        <dbReference type="HAMAP-Rule" id="MF_01595"/>
    </source>
</evidence>
<dbReference type="SUPFAM" id="SSF55666">
    <property type="entry name" value="Ribonuclease PH domain 2-like"/>
    <property type="match status" value="2"/>
</dbReference>
<dbReference type="GO" id="GO:0000287">
    <property type="term" value="F:magnesium ion binding"/>
    <property type="evidence" value="ECO:0007669"/>
    <property type="project" value="UniProtKB-UniRule"/>
</dbReference>
<dbReference type="Pfam" id="PF00013">
    <property type="entry name" value="KH_1"/>
    <property type="match status" value="1"/>
</dbReference>
<dbReference type="NCBIfam" id="TIGR03591">
    <property type="entry name" value="polynuc_phos"/>
    <property type="match status" value="1"/>
</dbReference>
<dbReference type="InterPro" id="IPR001247">
    <property type="entry name" value="ExoRNase_PH_dom1"/>
</dbReference>
<dbReference type="PANTHER" id="PTHR11252:SF0">
    <property type="entry name" value="POLYRIBONUCLEOTIDE NUCLEOTIDYLTRANSFERASE 1, MITOCHONDRIAL"/>
    <property type="match status" value="1"/>
</dbReference>
<dbReference type="InterPro" id="IPR012340">
    <property type="entry name" value="NA-bd_OB-fold"/>
</dbReference>
<dbReference type="CDD" id="cd11364">
    <property type="entry name" value="RNase_PH_PNPase_2"/>
    <property type="match status" value="1"/>
</dbReference>
<dbReference type="GO" id="GO:0003723">
    <property type="term" value="F:RNA binding"/>
    <property type="evidence" value="ECO:0007669"/>
    <property type="project" value="UniProtKB-UniRule"/>
</dbReference>
<dbReference type="GO" id="GO:0006402">
    <property type="term" value="P:mRNA catabolic process"/>
    <property type="evidence" value="ECO:0007669"/>
    <property type="project" value="UniProtKB-UniRule"/>
</dbReference>
<comment type="catalytic activity">
    <reaction evidence="8">
        <text>RNA(n+1) + phosphate = RNA(n) + a ribonucleoside 5'-diphosphate</text>
        <dbReference type="Rhea" id="RHEA:22096"/>
        <dbReference type="Rhea" id="RHEA-COMP:14527"/>
        <dbReference type="Rhea" id="RHEA-COMP:17342"/>
        <dbReference type="ChEBI" id="CHEBI:43474"/>
        <dbReference type="ChEBI" id="CHEBI:57930"/>
        <dbReference type="ChEBI" id="CHEBI:140395"/>
        <dbReference type="EC" id="2.7.7.8"/>
    </reaction>
</comment>
<accession>A0A098R2F0</accession>
<evidence type="ECO:0000313" key="10">
    <source>
        <dbReference type="EMBL" id="KGE73971.1"/>
    </source>
</evidence>
<keyword evidence="7 8" id="KW-0694">RNA-binding</keyword>
<dbReference type="SMART" id="SM00322">
    <property type="entry name" value="KH"/>
    <property type="match status" value="1"/>
</dbReference>
<dbReference type="InterPro" id="IPR020568">
    <property type="entry name" value="Ribosomal_Su5_D2-typ_SF"/>
</dbReference>
<protein>
    <recommendedName>
        <fullName evidence="8">Polyribonucleotide nucleotidyltransferase</fullName>
        <ecNumber evidence="8">2.7.7.8</ecNumber>
    </recommendedName>
    <alternativeName>
        <fullName evidence="8">Polynucleotide phosphorylase</fullName>
        <shortName evidence="8">PNPase</shortName>
    </alternativeName>
</protein>
<dbReference type="SMART" id="SM00316">
    <property type="entry name" value="S1"/>
    <property type="match status" value="1"/>
</dbReference>
<dbReference type="SUPFAM" id="SSF50249">
    <property type="entry name" value="Nucleic acid-binding proteins"/>
    <property type="match status" value="1"/>
</dbReference>
<dbReference type="SUPFAM" id="SSF54791">
    <property type="entry name" value="Eukaryotic type KH-domain (KH-domain type I)"/>
    <property type="match status" value="1"/>
</dbReference>
<dbReference type="STRING" id="1480694.DC28_02005"/>
<dbReference type="AlphaFoldDB" id="A0A098R2F0"/>
<dbReference type="Gene3D" id="2.40.50.140">
    <property type="entry name" value="Nucleic acid-binding proteins"/>
    <property type="match status" value="1"/>
</dbReference>
<feature type="binding site" evidence="8">
    <location>
        <position position="488"/>
    </location>
    <ligand>
        <name>Mg(2+)</name>
        <dbReference type="ChEBI" id="CHEBI:18420"/>
    </ligand>
</feature>
<keyword evidence="5 8" id="KW-0479">Metal-binding</keyword>
<evidence type="ECO:0000256" key="4">
    <source>
        <dbReference type="ARBA" id="ARBA00022695"/>
    </source>
</evidence>
<keyword evidence="6 8" id="KW-0460">Magnesium</keyword>
<evidence type="ECO:0000313" key="11">
    <source>
        <dbReference type="Proteomes" id="UP000029692"/>
    </source>
</evidence>
<dbReference type="SUPFAM" id="SSF54211">
    <property type="entry name" value="Ribosomal protein S5 domain 2-like"/>
    <property type="match status" value="2"/>
</dbReference>
<comment type="caution">
    <text evidence="10">The sequence shown here is derived from an EMBL/GenBank/DDBJ whole genome shotgun (WGS) entry which is preliminary data.</text>
</comment>
<dbReference type="InterPro" id="IPR004087">
    <property type="entry name" value="KH_dom"/>
</dbReference>
<comment type="similarity">
    <text evidence="1 8">Belongs to the polyribonucleotide nucleotidyltransferase family.</text>
</comment>
<organism evidence="10 11">
    <name type="scientific">Spirochaeta lutea</name>
    <dbReference type="NCBI Taxonomy" id="1480694"/>
    <lineage>
        <taxon>Bacteria</taxon>
        <taxon>Pseudomonadati</taxon>
        <taxon>Spirochaetota</taxon>
        <taxon>Spirochaetia</taxon>
        <taxon>Spirochaetales</taxon>
        <taxon>Spirochaetaceae</taxon>
        <taxon>Spirochaeta</taxon>
    </lineage>
</organism>
<comment type="function">
    <text evidence="8">Involved in mRNA degradation. Catalyzes the phosphorolysis of single-stranded polyribonucleotides processively in the 3'- to 5'-direction.</text>
</comment>
<evidence type="ECO:0000259" key="9">
    <source>
        <dbReference type="PROSITE" id="PS50126"/>
    </source>
</evidence>
<dbReference type="PROSITE" id="PS50126">
    <property type="entry name" value="S1"/>
    <property type="match status" value="1"/>
</dbReference>
<evidence type="ECO:0000256" key="2">
    <source>
        <dbReference type="ARBA" id="ARBA00022490"/>
    </source>
</evidence>
<gene>
    <name evidence="8" type="primary">pnp</name>
    <name evidence="10" type="ORF">DC28_02005</name>
</gene>
<dbReference type="InterPro" id="IPR027408">
    <property type="entry name" value="PNPase/RNase_PH_dom_sf"/>
</dbReference>
<reference evidence="10 11" key="1">
    <citation type="submission" date="2014-05" db="EMBL/GenBank/DDBJ databases">
        <title>De novo Genome Sequence of Spirocheata sp.</title>
        <authorList>
            <person name="Shivani Y."/>
            <person name="Subhash Y."/>
            <person name="Tushar L."/>
            <person name="Sasikala C."/>
            <person name="Ramana C.V."/>
        </authorList>
    </citation>
    <scope>NUCLEOTIDE SEQUENCE [LARGE SCALE GENOMIC DNA]</scope>
    <source>
        <strain evidence="10 11">JC230</strain>
    </source>
</reference>
<dbReference type="Proteomes" id="UP000029692">
    <property type="component" value="Unassembled WGS sequence"/>
</dbReference>
<dbReference type="Gene3D" id="3.30.230.70">
    <property type="entry name" value="GHMP Kinase, N-terminal domain"/>
    <property type="match status" value="2"/>
</dbReference>
<dbReference type="Pfam" id="PF03725">
    <property type="entry name" value="RNase_PH_C"/>
    <property type="match status" value="2"/>
</dbReference>
<dbReference type="Gene3D" id="3.30.1370.10">
    <property type="entry name" value="K Homology domain, type 1"/>
    <property type="match status" value="1"/>
</dbReference>
<feature type="domain" description="S1 motif" evidence="9">
    <location>
        <begin position="618"/>
        <end position="686"/>
    </location>
</feature>
<dbReference type="CDD" id="cd04472">
    <property type="entry name" value="S1_PNPase"/>
    <property type="match status" value="1"/>
</dbReference>
<dbReference type="PIRSF" id="PIRSF005499">
    <property type="entry name" value="PNPase"/>
    <property type="match status" value="1"/>
</dbReference>
<evidence type="ECO:0000256" key="6">
    <source>
        <dbReference type="ARBA" id="ARBA00022842"/>
    </source>
</evidence>
<dbReference type="FunFam" id="3.30.230.70:FF:000002">
    <property type="entry name" value="Polyribonucleotide nucleotidyltransferase"/>
    <property type="match status" value="1"/>
</dbReference>
<keyword evidence="4 8" id="KW-0548">Nucleotidyltransferase</keyword>
<dbReference type="FunFam" id="3.30.1370.10:FF:000001">
    <property type="entry name" value="Polyribonucleotide nucleotidyltransferase"/>
    <property type="match status" value="1"/>
</dbReference>
<dbReference type="Pfam" id="PF00575">
    <property type="entry name" value="S1"/>
    <property type="match status" value="1"/>
</dbReference>
<dbReference type="FunFam" id="3.30.230.70:FF:000001">
    <property type="entry name" value="Polyribonucleotide nucleotidyltransferase"/>
    <property type="match status" value="1"/>
</dbReference>
<dbReference type="InterPro" id="IPR036345">
    <property type="entry name" value="ExoRNase_PH_dom2_sf"/>
</dbReference>
<dbReference type="NCBIfam" id="NF008805">
    <property type="entry name" value="PRK11824.1"/>
    <property type="match status" value="1"/>
</dbReference>
<evidence type="ECO:0000256" key="7">
    <source>
        <dbReference type="ARBA" id="ARBA00022884"/>
    </source>
</evidence>
<dbReference type="GO" id="GO:0004654">
    <property type="term" value="F:polyribonucleotide nucleotidyltransferase activity"/>
    <property type="evidence" value="ECO:0007669"/>
    <property type="project" value="UniProtKB-UniRule"/>
</dbReference>
<dbReference type="InterPro" id="IPR036612">
    <property type="entry name" value="KH_dom_type_1_sf"/>
</dbReference>
<dbReference type="CDD" id="cd11363">
    <property type="entry name" value="RNase_PH_PNPase_1"/>
    <property type="match status" value="1"/>
</dbReference>
<dbReference type="InterPro" id="IPR003029">
    <property type="entry name" value="S1_domain"/>
</dbReference>
<comment type="cofactor">
    <cofactor evidence="8">
        <name>Mg(2+)</name>
        <dbReference type="ChEBI" id="CHEBI:18420"/>
    </cofactor>
</comment>
<dbReference type="InterPro" id="IPR015847">
    <property type="entry name" value="ExoRNase_PH_dom2"/>
</dbReference>
<dbReference type="GO" id="GO:0005829">
    <property type="term" value="C:cytosol"/>
    <property type="evidence" value="ECO:0007669"/>
    <property type="project" value="UniProtKB-ARBA"/>
</dbReference>
<keyword evidence="3 8" id="KW-0808">Transferase</keyword>
<dbReference type="EC" id="2.7.7.8" evidence="8"/>
<dbReference type="RefSeq" id="WP_037544479.1">
    <property type="nucleotide sequence ID" value="NZ_JNUP01000001.1"/>
</dbReference>
<dbReference type="CDD" id="cd02393">
    <property type="entry name" value="KH-I_PNPase"/>
    <property type="match status" value="1"/>
</dbReference>
<proteinExistence type="inferred from homology"/>
<dbReference type="GO" id="GO:0000175">
    <property type="term" value="F:3'-5'-RNA exonuclease activity"/>
    <property type="evidence" value="ECO:0007669"/>
    <property type="project" value="TreeGrafter"/>
</dbReference>
<keyword evidence="2 8" id="KW-0963">Cytoplasm</keyword>
<name>A0A098R2F0_9SPIO</name>
<feature type="binding site" evidence="8">
    <location>
        <position position="482"/>
    </location>
    <ligand>
        <name>Mg(2+)</name>
        <dbReference type="ChEBI" id="CHEBI:18420"/>
    </ligand>
</feature>
<dbReference type="OrthoDB" id="9804305at2"/>
<comment type="subcellular location">
    <subcellularLocation>
        <location evidence="8">Cytoplasm</location>
    </subcellularLocation>
</comment>